<keyword evidence="3" id="KW-1185">Reference proteome</keyword>
<protein>
    <submittedName>
        <fullName evidence="2">Polyphosphate polymerase domain-containing protein</fullName>
    </submittedName>
</protein>
<reference evidence="2 3" key="1">
    <citation type="submission" date="2023-04" db="EMBL/GenBank/DDBJ databases">
        <title>Fusibacter bizertensis strain WBS, isolated from littoral bottom sediments of the Arctic seas - biochemical and genomic analysis.</title>
        <authorList>
            <person name="Brioukhanov A.L."/>
        </authorList>
    </citation>
    <scope>NUCLEOTIDE SEQUENCE [LARGE SCALE GENOMIC DNA]</scope>
    <source>
        <strain evidence="2 3">WBS</strain>
    </source>
</reference>
<evidence type="ECO:0000313" key="3">
    <source>
        <dbReference type="Proteomes" id="UP001158045"/>
    </source>
</evidence>
<dbReference type="Pfam" id="PF09359">
    <property type="entry name" value="VTC"/>
    <property type="match status" value="1"/>
</dbReference>
<organism evidence="2 3">
    <name type="scientific">Fusibacter bizertensis</name>
    <dbReference type="NCBI Taxonomy" id="1488331"/>
    <lineage>
        <taxon>Bacteria</taxon>
        <taxon>Bacillati</taxon>
        <taxon>Bacillota</taxon>
        <taxon>Clostridia</taxon>
        <taxon>Eubacteriales</taxon>
        <taxon>Eubacteriales Family XII. Incertae Sedis</taxon>
        <taxon>Fusibacter</taxon>
    </lineage>
</organism>
<comment type="caution">
    <text evidence="2">The sequence shown here is derived from an EMBL/GenBank/DDBJ whole genome shotgun (WGS) entry which is preliminary data.</text>
</comment>
<dbReference type="Gene3D" id="3.20.100.30">
    <property type="entry name" value="VTC, catalytic tunnel domain"/>
    <property type="match status" value="1"/>
</dbReference>
<dbReference type="Proteomes" id="UP001158045">
    <property type="component" value="Unassembled WGS sequence"/>
</dbReference>
<proteinExistence type="predicted"/>
<name>A0ABT6NCG3_9FIRM</name>
<dbReference type="InterPro" id="IPR018966">
    <property type="entry name" value="VTC_domain"/>
</dbReference>
<evidence type="ECO:0000313" key="2">
    <source>
        <dbReference type="EMBL" id="MDH8678107.1"/>
    </source>
</evidence>
<evidence type="ECO:0000259" key="1">
    <source>
        <dbReference type="Pfam" id="PF09359"/>
    </source>
</evidence>
<dbReference type="EMBL" id="JARYZI010000004">
    <property type="protein sequence ID" value="MDH8678107.1"/>
    <property type="molecule type" value="Genomic_DNA"/>
</dbReference>
<accession>A0ABT6NCG3</accession>
<dbReference type="CDD" id="cd07750">
    <property type="entry name" value="PolyPPase_VTC_like"/>
    <property type="match status" value="1"/>
</dbReference>
<sequence>MKQNKTEQNRRNHSKHYFRKEVDMEQIKKVYRHEKKYTICWNEFQVINGKLKHLLKRDPHCPEYGYEVKSLYFDNPYDYALGQKVEGTDLRHKFRLRVYNNNFDLLKLEKKSKNNVMTDKESVYITSEEAKRITKGDFEFLREREDGFHQNFYYKLKHGKYTPKVIVKYNRIAYMYPVGDVRITFDSRIKKSNQVEKFFNTDNSYMDVYGSDQVIMEVKFDHVLPTFIRSVIQSPNIMASASSKYVSSRFVSG</sequence>
<feature type="domain" description="VTC" evidence="1">
    <location>
        <begin position="32"/>
        <end position="248"/>
    </location>
</feature>
<dbReference type="InterPro" id="IPR042267">
    <property type="entry name" value="VTC_sf"/>
</dbReference>
<gene>
    <name evidence="2" type="ORF">QE109_08105</name>
</gene>